<protein>
    <submittedName>
        <fullName evidence="1">41065_t:CDS:1</fullName>
    </submittedName>
</protein>
<sequence length="68" mass="7946">MNSCDKCDDSYIKILNSTKNTCIVKVNEIKPVNNKYLPESYCRKVVYWNEKLETGFVNENKPENQVVN</sequence>
<reference evidence="1 2" key="1">
    <citation type="submission" date="2021-06" db="EMBL/GenBank/DDBJ databases">
        <authorList>
            <person name="Kallberg Y."/>
            <person name="Tangrot J."/>
            <person name="Rosling A."/>
        </authorList>
    </citation>
    <scope>NUCLEOTIDE SEQUENCE [LARGE SCALE GENOMIC DNA]</scope>
    <source>
        <strain evidence="1 2">120-4 pot B 10/14</strain>
    </source>
</reference>
<comment type="caution">
    <text evidence="1">The sequence shown here is derived from an EMBL/GenBank/DDBJ whole genome shotgun (WGS) entry which is preliminary data.</text>
</comment>
<proteinExistence type="predicted"/>
<gene>
    <name evidence="1" type="ORF">GMARGA_LOCUS2134</name>
</gene>
<dbReference type="EMBL" id="CAJVQB010000641">
    <property type="protein sequence ID" value="CAG8499625.1"/>
    <property type="molecule type" value="Genomic_DNA"/>
</dbReference>
<accession>A0ABM8W1C7</accession>
<name>A0ABM8W1C7_GIGMA</name>
<evidence type="ECO:0000313" key="1">
    <source>
        <dbReference type="EMBL" id="CAG8499625.1"/>
    </source>
</evidence>
<keyword evidence="2" id="KW-1185">Reference proteome</keyword>
<organism evidence="1 2">
    <name type="scientific">Gigaspora margarita</name>
    <dbReference type="NCBI Taxonomy" id="4874"/>
    <lineage>
        <taxon>Eukaryota</taxon>
        <taxon>Fungi</taxon>
        <taxon>Fungi incertae sedis</taxon>
        <taxon>Mucoromycota</taxon>
        <taxon>Glomeromycotina</taxon>
        <taxon>Glomeromycetes</taxon>
        <taxon>Diversisporales</taxon>
        <taxon>Gigasporaceae</taxon>
        <taxon>Gigaspora</taxon>
    </lineage>
</organism>
<dbReference type="Proteomes" id="UP000789901">
    <property type="component" value="Unassembled WGS sequence"/>
</dbReference>
<evidence type="ECO:0000313" key="2">
    <source>
        <dbReference type="Proteomes" id="UP000789901"/>
    </source>
</evidence>